<accession>A0ABW9MGQ6</accession>
<reference evidence="3 4" key="1">
    <citation type="journal article" date="2025" name="Anaerobe">
        <title>Description of Anaerococcus kampingiae sp. nov., Anaerococcus groningensis sp. nov., Anaerococcus martiniensis sp. nov., and Anaerococcus cruorum sp. nov., isolated from human clinical specimens.</title>
        <authorList>
            <person name="Boiten K.E."/>
            <person name="Meijer J."/>
            <person name="van Wezel E.M."/>
            <person name="Veloo A.C.M."/>
        </authorList>
    </citation>
    <scope>NUCLEOTIDE SEQUENCE [LARGE SCALE GENOMIC DNA]</scope>
    <source>
        <strain evidence="3 4">ENR0874</strain>
    </source>
</reference>
<dbReference type="Gene3D" id="2.30.30.90">
    <property type="match status" value="1"/>
</dbReference>
<evidence type="ECO:0000313" key="3">
    <source>
        <dbReference type="EMBL" id="MFO3667626.1"/>
    </source>
</evidence>
<keyword evidence="1" id="KW-0408">Iron</keyword>
<dbReference type="InterPro" id="IPR007167">
    <property type="entry name" value="Fe-transptr_FeoA-like"/>
</dbReference>
<evidence type="ECO:0000256" key="1">
    <source>
        <dbReference type="ARBA" id="ARBA00023004"/>
    </source>
</evidence>
<dbReference type="SUPFAM" id="SSF50037">
    <property type="entry name" value="C-terminal domain of transcriptional repressors"/>
    <property type="match status" value="1"/>
</dbReference>
<organism evidence="3 4">
    <name type="scientific">Anaerococcus kampingae</name>
    <dbReference type="NCBI Taxonomy" id="3115614"/>
    <lineage>
        <taxon>Bacteria</taxon>
        <taxon>Bacillati</taxon>
        <taxon>Bacillota</taxon>
        <taxon>Tissierellia</taxon>
        <taxon>Tissierellales</taxon>
        <taxon>Peptoniphilaceae</taxon>
        <taxon>Anaerococcus</taxon>
    </lineage>
</organism>
<dbReference type="InterPro" id="IPR038157">
    <property type="entry name" value="FeoA_core_dom"/>
</dbReference>
<dbReference type="EMBL" id="JBGMEF010000029">
    <property type="protein sequence ID" value="MFO3667626.1"/>
    <property type="molecule type" value="Genomic_DNA"/>
</dbReference>
<dbReference type="PANTHER" id="PTHR43151:SF1">
    <property type="entry name" value="SSR2333 PROTEIN"/>
    <property type="match status" value="1"/>
</dbReference>
<protein>
    <submittedName>
        <fullName evidence="3">Ferrous iron transport protein A</fullName>
    </submittedName>
</protein>
<dbReference type="PANTHER" id="PTHR43151">
    <property type="entry name" value="FEOA FAMILY PROTEIN"/>
    <property type="match status" value="1"/>
</dbReference>
<feature type="domain" description="Ferrous iron transporter FeoA-like" evidence="2">
    <location>
        <begin position="1"/>
        <end position="71"/>
    </location>
</feature>
<proteinExistence type="predicted"/>
<dbReference type="RefSeq" id="WP_106460921.1">
    <property type="nucleotide sequence ID" value="NZ_JBGMEF010000029.1"/>
</dbReference>
<keyword evidence="4" id="KW-1185">Reference proteome</keyword>
<evidence type="ECO:0000259" key="2">
    <source>
        <dbReference type="SMART" id="SM00899"/>
    </source>
</evidence>
<evidence type="ECO:0000313" key="4">
    <source>
        <dbReference type="Proteomes" id="UP001637994"/>
    </source>
</evidence>
<dbReference type="SMART" id="SM00899">
    <property type="entry name" value="FeoA"/>
    <property type="match status" value="1"/>
</dbReference>
<dbReference type="InterPro" id="IPR053184">
    <property type="entry name" value="FeoA-like"/>
</dbReference>
<sequence>MPITFYSIGDTVEVIKLKGDEKIIKHLNNLGFAKGRIIKLLNFDGVNYIFTIDDNRFALNKELASKIIVKEVAA</sequence>
<comment type="caution">
    <text evidence="3">The sequence shown here is derived from an EMBL/GenBank/DDBJ whole genome shotgun (WGS) entry which is preliminary data.</text>
</comment>
<name>A0ABW9MGQ6_9FIRM</name>
<dbReference type="Proteomes" id="UP001637994">
    <property type="component" value="Unassembled WGS sequence"/>
</dbReference>
<gene>
    <name evidence="3" type="ORF">ACCQ42_07565</name>
</gene>
<dbReference type="Pfam" id="PF04023">
    <property type="entry name" value="FeoA"/>
    <property type="match status" value="1"/>
</dbReference>
<dbReference type="InterPro" id="IPR008988">
    <property type="entry name" value="Transcriptional_repressor_C"/>
</dbReference>